<keyword evidence="1" id="KW-0540">Nuclease</keyword>
<evidence type="ECO:0000313" key="1">
    <source>
        <dbReference type="EMBL" id="NMU82695.1"/>
    </source>
</evidence>
<sequence>PVELAEKYAELVTTKYLMMESLKRQSKELDQLRDTLLPKLLSGEIELDVERVNAND</sequence>
<proteinExistence type="predicted"/>
<name>A0A7Y0SFR0_VIBPH</name>
<dbReference type="Proteomes" id="UP000518904">
    <property type="component" value="Unassembled WGS sequence"/>
</dbReference>
<gene>
    <name evidence="1" type="ORF">HKB16_07345</name>
</gene>
<comment type="caution">
    <text evidence="1">The sequence shown here is derived from an EMBL/GenBank/DDBJ whole genome shotgun (WGS) entry which is preliminary data.</text>
</comment>
<evidence type="ECO:0000313" key="2">
    <source>
        <dbReference type="Proteomes" id="UP000518904"/>
    </source>
</evidence>
<protein>
    <submittedName>
        <fullName evidence="1">Restriction endonuclease subunit S</fullName>
    </submittedName>
</protein>
<accession>A0A7Y0SFR0</accession>
<dbReference type="EMBL" id="JABCLB010000901">
    <property type="protein sequence ID" value="NMU82695.1"/>
    <property type="molecule type" value="Genomic_DNA"/>
</dbReference>
<dbReference type="AlphaFoldDB" id="A0A7Y0SFR0"/>
<dbReference type="SUPFAM" id="SSF116734">
    <property type="entry name" value="DNA methylase specificity domain"/>
    <property type="match status" value="1"/>
</dbReference>
<dbReference type="GO" id="GO:0004519">
    <property type="term" value="F:endonuclease activity"/>
    <property type="evidence" value="ECO:0007669"/>
    <property type="project" value="UniProtKB-KW"/>
</dbReference>
<keyword evidence="1" id="KW-0255">Endonuclease</keyword>
<feature type="non-terminal residue" evidence="1">
    <location>
        <position position="1"/>
    </location>
</feature>
<keyword evidence="1" id="KW-0378">Hydrolase</keyword>
<organism evidence="1 2">
    <name type="scientific">Vibrio parahaemolyticus</name>
    <dbReference type="NCBI Taxonomy" id="670"/>
    <lineage>
        <taxon>Bacteria</taxon>
        <taxon>Pseudomonadati</taxon>
        <taxon>Pseudomonadota</taxon>
        <taxon>Gammaproteobacteria</taxon>
        <taxon>Vibrionales</taxon>
        <taxon>Vibrionaceae</taxon>
        <taxon>Vibrio</taxon>
    </lineage>
</organism>
<reference evidence="1 2" key="1">
    <citation type="submission" date="2020-04" db="EMBL/GenBank/DDBJ databases">
        <title>Whole-genome sequencing of Vibrio spp. from China reveals different genetic environments of blaCTX-M-14 among diverse lineages.</title>
        <authorList>
            <person name="Zheng Z."/>
            <person name="Ye L."/>
            <person name="Chen S."/>
        </authorList>
    </citation>
    <scope>NUCLEOTIDE SEQUENCE [LARGE SCALE GENOMIC DNA]</scope>
    <source>
        <strain evidence="1 2">Vb0551</strain>
    </source>
</reference>